<dbReference type="AlphaFoldDB" id="A0A1Y5XTF8"/>
<feature type="domain" description="Agd3 CBM87" evidence="3">
    <location>
        <begin position="82"/>
        <end position="233"/>
    </location>
</feature>
<feature type="domain" description="Agd3 deacetylase" evidence="2">
    <location>
        <begin position="354"/>
        <end position="608"/>
    </location>
</feature>
<protein>
    <submittedName>
        <fullName evidence="4">Uncharacterized protein</fullName>
    </submittedName>
</protein>
<sequence length="684" mass="74918">MNPRRLGRNLPIPLLIIVALGLVAVTLSSPSGLGPTTSTATTADPVLPEQPPLPRKQRVPVLTKTVDTASIDSGPGTRVALRQLVVATDAEDFGLAAWKSVLDGIGTPYDVLLARTERLDAGRLVRPDGVGRYNAILLTNNALLYANNGSYHSAFDAPQWKALWDYEREFQVRQVALNTFPGQTPEDYCLRPVREGAVGTKPEMASITGNRMFDYLKDDARIPITQSYLYRARLGCTAEPLLKVGDDIVGVISKAPDGRERAAVTFSLGPDAVSTKLLGPGLVRWATKGVFVGEQRYWFGVDVDDWFSSTLRMRADGTQDVYRLTGTEAAEVANQQKKARQNHPLAKDFTLNLPYNASKFHARARCGDDTAETLSSYTKCLADEFRWINHTSTHPQMNDTSYERSHTEIRRNLNDAAIGGLKVPHNILKTPEYSGLGVYNPDPLSPDPPTDYGLGGSNKEMLRAASDLGVRYVQGNMSFAGHRPSCSNCGIYHPLQPNVFVVPDWPTNIAFEAVTPEEQTALYNAEYGEHTYDAIVKGEAEVALGHVMSGSAYVHTLHQGNLHQYATGKSLAFDWIDAVLAGYSSYYRVPLKNTDWTTLANYVENRTAHFAQLTQDAIWNRVTNAVTYTPKNHGSLFITGIETREATEGDQKGPDEAEIYGSDAISRVGVTAGQAVTLTASPRP</sequence>
<dbReference type="InterPro" id="IPR056827">
    <property type="entry name" value="CBM87_Agd3"/>
</dbReference>
<dbReference type="OrthoDB" id="53191at2"/>
<dbReference type="Pfam" id="PF25116">
    <property type="entry name" value="CBM87_Agd3"/>
    <property type="match status" value="1"/>
</dbReference>
<feature type="compositionally biased region" description="Low complexity" evidence="1">
    <location>
        <begin position="31"/>
        <end position="43"/>
    </location>
</feature>
<dbReference type="InterPro" id="IPR056826">
    <property type="entry name" value="Agd3_CE"/>
</dbReference>
<dbReference type="EMBL" id="FWXV01000004">
    <property type="protein sequence ID" value="SMD16330.1"/>
    <property type="molecule type" value="Genomic_DNA"/>
</dbReference>
<reference evidence="4 5" key="1">
    <citation type="submission" date="2017-04" db="EMBL/GenBank/DDBJ databases">
        <authorList>
            <person name="Afonso C.L."/>
            <person name="Miller P.J."/>
            <person name="Scott M.A."/>
            <person name="Spackman E."/>
            <person name="Goraichik I."/>
            <person name="Dimitrov K.M."/>
            <person name="Suarez D.L."/>
            <person name="Swayne D.E."/>
        </authorList>
    </citation>
    <scope>NUCLEOTIDE SEQUENCE [LARGE SCALE GENOMIC DNA]</scope>
    <source>
        <strain evidence="4 5">DSM 43828</strain>
    </source>
</reference>
<proteinExistence type="predicted"/>
<dbReference type="Pfam" id="PF25115">
    <property type="entry name" value="Agd3_CE"/>
    <property type="match status" value="1"/>
</dbReference>
<evidence type="ECO:0000313" key="4">
    <source>
        <dbReference type="EMBL" id="SMD16330.1"/>
    </source>
</evidence>
<name>A0A1Y5XTF8_KIBAR</name>
<evidence type="ECO:0000259" key="2">
    <source>
        <dbReference type="Pfam" id="PF25115"/>
    </source>
</evidence>
<organism evidence="4 5">
    <name type="scientific">Kibdelosporangium aridum</name>
    <dbReference type="NCBI Taxonomy" id="2030"/>
    <lineage>
        <taxon>Bacteria</taxon>
        <taxon>Bacillati</taxon>
        <taxon>Actinomycetota</taxon>
        <taxon>Actinomycetes</taxon>
        <taxon>Pseudonocardiales</taxon>
        <taxon>Pseudonocardiaceae</taxon>
        <taxon>Kibdelosporangium</taxon>
    </lineage>
</organism>
<evidence type="ECO:0000313" key="5">
    <source>
        <dbReference type="Proteomes" id="UP000192674"/>
    </source>
</evidence>
<gene>
    <name evidence="4" type="ORF">SAMN05661093_05470</name>
</gene>
<evidence type="ECO:0000256" key="1">
    <source>
        <dbReference type="SAM" id="MobiDB-lite"/>
    </source>
</evidence>
<accession>A0A1Y5XTF8</accession>
<keyword evidence="5" id="KW-1185">Reference proteome</keyword>
<dbReference type="RefSeq" id="WP_084429760.1">
    <property type="nucleotide sequence ID" value="NZ_FWXV01000004.1"/>
</dbReference>
<feature type="region of interest" description="Disordered" evidence="1">
    <location>
        <begin position="31"/>
        <end position="54"/>
    </location>
</feature>
<dbReference type="Proteomes" id="UP000192674">
    <property type="component" value="Unassembled WGS sequence"/>
</dbReference>
<evidence type="ECO:0000259" key="3">
    <source>
        <dbReference type="Pfam" id="PF25116"/>
    </source>
</evidence>